<dbReference type="FunFam" id="3.40.630.10:FF:000029">
    <property type="entry name" value="Glutaminyl-peptide cyclotransferase"/>
    <property type="match status" value="1"/>
</dbReference>
<feature type="domain" description="Peptidase M28" evidence="14">
    <location>
        <begin position="157"/>
        <end position="387"/>
    </location>
</feature>
<evidence type="ECO:0000256" key="2">
    <source>
        <dbReference type="ARBA" id="ARBA00004613"/>
    </source>
</evidence>
<feature type="compositionally biased region" description="Basic residues" evidence="12">
    <location>
        <begin position="28"/>
        <end position="38"/>
    </location>
</feature>
<keyword evidence="13" id="KW-0472">Membrane</keyword>
<dbReference type="CDD" id="cd03880">
    <property type="entry name" value="M28_QC_like"/>
    <property type="match status" value="1"/>
</dbReference>
<keyword evidence="13" id="KW-1133">Transmembrane helix</keyword>
<dbReference type="Pfam" id="PF04389">
    <property type="entry name" value="Peptidase_M28"/>
    <property type="match status" value="1"/>
</dbReference>
<evidence type="ECO:0000256" key="6">
    <source>
        <dbReference type="ARBA" id="ARBA00022525"/>
    </source>
</evidence>
<keyword evidence="13" id="KW-0812">Transmembrane</keyword>
<dbReference type="InterPro" id="IPR037457">
    <property type="entry name" value="M28_QC"/>
</dbReference>
<evidence type="ECO:0000256" key="4">
    <source>
        <dbReference type="ARBA" id="ARBA00012012"/>
    </source>
</evidence>
<dbReference type="RefSeq" id="XP_004995929.1">
    <property type="nucleotide sequence ID" value="XM_004995872.1"/>
</dbReference>
<reference evidence="15" key="1">
    <citation type="submission" date="2009-08" db="EMBL/GenBank/DDBJ databases">
        <title>Annotation of Salpingoeca rosetta.</title>
        <authorList>
            <consortium name="The Broad Institute Genome Sequencing Platform"/>
            <person name="Russ C."/>
            <person name="Cuomo C."/>
            <person name="Burger G."/>
            <person name="Gray M.W."/>
            <person name="Holland P.W.H."/>
            <person name="King N."/>
            <person name="Lang F.B.F."/>
            <person name="Roger A.J."/>
            <person name="Ruiz-Trillo I."/>
            <person name="Young S.K."/>
            <person name="Zeng Q."/>
            <person name="Gargeya S."/>
            <person name="Alvarado L."/>
            <person name="Berlin A."/>
            <person name="Chapman S.B."/>
            <person name="Chen Z."/>
            <person name="Freedman E."/>
            <person name="Gellesch M."/>
            <person name="Goldberg J."/>
            <person name="Griggs A."/>
            <person name="Gujja S."/>
            <person name="Heilman E."/>
            <person name="Heiman D."/>
            <person name="Howarth C."/>
            <person name="Mehta T."/>
            <person name="Neiman D."/>
            <person name="Pearson M."/>
            <person name="Roberts A."/>
            <person name="Saif S."/>
            <person name="Shea T."/>
            <person name="Shenoy N."/>
            <person name="Sisk P."/>
            <person name="Stolte C."/>
            <person name="Sykes S."/>
            <person name="White J."/>
            <person name="Yandava C."/>
            <person name="Haas B."/>
            <person name="Nusbaum C."/>
            <person name="Birren B."/>
        </authorList>
    </citation>
    <scope>NUCLEOTIDE SEQUENCE [LARGE SCALE GENOMIC DNA]</scope>
    <source>
        <strain evidence="15">ATCC 50818</strain>
    </source>
</reference>
<dbReference type="GeneID" id="16076516"/>
<evidence type="ECO:0000256" key="8">
    <source>
        <dbReference type="ARBA" id="ARBA00022723"/>
    </source>
</evidence>
<organism evidence="16">
    <name type="scientific">Salpingoeca rosetta (strain ATCC 50818 / BSB-021)</name>
    <dbReference type="NCBI Taxonomy" id="946362"/>
    <lineage>
        <taxon>Eukaryota</taxon>
        <taxon>Choanoflagellata</taxon>
        <taxon>Craspedida</taxon>
        <taxon>Salpingoecidae</taxon>
        <taxon>Salpingoeca</taxon>
    </lineage>
</organism>
<dbReference type="InterPro" id="IPR040234">
    <property type="entry name" value="QC/QCL"/>
</dbReference>
<keyword evidence="8" id="KW-0479">Metal-binding</keyword>
<dbReference type="EC" id="2.3.2.5" evidence="4"/>
<dbReference type="FunCoup" id="F2U4X7">
    <property type="interactions" value="858"/>
</dbReference>
<dbReference type="InParanoid" id="F2U4X7"/>
<dbReference type="eggNOG" id="KOG3946">
    <property type="taxonomic scope" value="Eukaryota"/>
</dbReference>
<evidence type="ECO:0000256" key="5">
    <source>
        <dbReference type="ARBA" id="ARBA00016861"/>
    </source>
</evidence>
<evidence type="ECO:0000256" key="1">
    <source>
        <dbReference type="ARBA" id="ARBA00000001"/>
    </source>
</evidence>
<dbReference type="PANTHER" id="PTHR12283:SF6">
    <property type="entry name" value="GLUTAMINYL-PEPTIDE CYCLOTRANSFERASE-RELATED"/>
    <property type="match status" value="1"/>
</dbReference>
<name>F2U4X7_SALR5</name>
<gene>
    <name evidence="15" type="ORF">PTSG_03354</name>
</gene>
<feature type="transmembrane region" description="Helical" evidence="13">
    <location>
        <begin position="44"/>
        <end position="64"/>
    </location>
</feature>
<evidence type="ECO:0000256" key="11">
    <source>
        <dbReference type="ARBA" id="ARBA00023315"/>
    </source>
</evidence>
<dbReference type="SUPFAM" id="SSF53187">
    <property type="entry name" value="Zn-dependent exopeptidases"/>
    <property type="match status" value="1"/>
</dbReference>
<dbReference type="GO" id="GO:0005576">
    <property type="term" value="C:extracellular region"/>
    <property type="evidence" value="ECO:0007669"/>
    <property type="project" value="UniProtKB-SubCell"/>
</dbReference>
<dbReference type="STRING" id="946362.F2U4X7"/>
<dbReference type="InterPro" id="IPR007484">
    <property type="entry name" value="Peptidase_M28"/>
</dbReference>
<comment type="similarity">
    <text evidence="3">Belongs to the glutaminyl-peptide cyclotransferase family.</text>
</comment>
<keyword evidence="11" id="KW-0012">Acyltransferase</keyword>
<dbReference type="OrthoDB" id="3907302at2759"/>
<evidence type="ECO:0000256" key="13">
    <source>
        <dbReference type="SAM" id="Phobius"/>
    </source>
</evidence>
<dbReference type="Gene3D" id="3.40.630.10">
    <property type="entry name" value="Zn peptidases"/>
    <property type="match status" value="1"/>
</dbReference>
<feature type="compositionally biased region" description="Gly residues" evidence="12">
    <location>
        <begin position="8"/>
        <end position="26"/>
    </location>
</feature>
<keyword evidence="7" id="KW-0808">Transferase</keyword>
<comment type="subcellular location">
    <subcellularLocation>
        <location evidence="2">Secreted</location>
    </subcellularLocation>
</comment>
<dbReference type="GO" id="GO:0016603">
    <property type="term" value="F:glutaminyl-peptide cyclotransferase activity"/>
    <property type="evidence" value="ECO:0007669"/>
    <property type="project" value="UniProtKB-EC"/>
</dbReference>
<evidence type="ECO:0000256" key="7">
    <source>
        <dbReference type="ARBA" id="ARBA00022679"/>
    </source>
</evidence>
<feature type="region of interest" description="Disordered" evidence="12">
    <location>
        <begin position="1"/>
        <end position="39"/>
    </location>
</feature>
<dbReference type="Proteomes" id="UP000007799">
    <property type="component" value="Unassembled WGS sequence"/>
</dbReference>
<evidence type="ECO:0000259" key="14">
    <source>
        <dbReference type="Pfam" id="PF04389"/>
    </source>
</evidence>
<evidence type="ECO:0000256" key="10">
    <source>
        <dbReference type="ARBA" id="ARBA00023157"/>
    </source>
</evidence>
<evidence type="ECO:0000313" key="16">
    <source>
        <dbReference type="Proteomes" id="UP000007799"/>
    </source>
</evidence>
<dbReference type="OMA" id="THWAYQK"/>
<keyword evidence="10" id="KW-1015">Disulfide bond</keyword>
<comment type="catalytic activity">
    <reaction evidence="1">
        <text>N-terminal L-glutaminyl-[peptide] = N-terminal 5-oxo-L-prolyl-[peptide] + NH4(+)</text>
        <dbReference type="Rhea" id="RHEA:23652"/>
        <dbReference type="Rhea" id="RHEA-COMP:11736"/>
        <dbReference type="Rhea" id="RHEA-COMP:11846"/>
        <dbReference type="ChEBI" id="CHEBI:28938"/>
        <dbReference type="ChEBI" id="CHEBI:64722"/>
        <dbReference type="ChEBI" id="CHEBI:87215"/>
        <dbReference type="EC" id="2.3.2.5"/>
    </reaction>
</comment>
<dbReference type="GO" id="GO:0008270">
    <property type="term" value="F:zinc ion binding"/>
    <property type="evidence" value="ECO:0007669"/>
    <property type="project" value="TreeGrafter"/>
</dbReference>
<evidence type="ECO:0000256" key="12">
    <source>
        <dbReference type="SAM" id="MobiDB-lite"/>
    </source>
</evidence>
<keyword evidence="6" id="KW-0964">Secreted</keyword>
<dbReference type="EMBL" id="GL832961">
    <property type="protein sequence ID" value="EGD82693.1"/>
    <property type="molecule type" value="Genomic_DNA"/>
</dbReference>
<evidence type="ECO:0000313" key="15">
    <source>
        <dbReference type="EMBL" id="EGD82693.1"/>
    </source>
</evidence>
<accession>F2U4X7</accession>
<proteinExistence type="inferred from homology"/>
<dbReference type="AlphaFoldDB" id="F2U4X7"/>
<evidence type="ECO:0000256" key="3">
    <source>
        <dbReference type="ARBA" id="ARBA00006014"/>
    </source>
</evidence>
<sequence>MTKKRRTGGGGGGGAEGGMVKVGGLGSRKPRSGKKRSLQTRSKTTWLLMAGGSCLAVFVMFLFYQHLATSSDRDVSTASGKAWTLSDEQLIALSKDTSMRYFKNELLEPLMVVRPVGSENHKKARQHIRTTLESLGWHVETDTFTDSTPLGRKTFHNIIATWDPSARQRVIFAAHYESKLFLKGPHKNFIGAIDSAVPCAILLDLARSLTPLLRTRTRALGTTPQLVFFDGEEAFENWTAKDSIYGARHLASKWAATRVHAGKGRRSPTMLESIECLVLLDLLGAKNPTIHSAFPNTHFLHRRMATMEQRLVSLDLITRQPSSFFNTNYAGRAPAVEDDHIPFVRRGVPVLHLITVPFPREWHTAGDDATILDDDVMLNWILIVRAFAAEYLHLDPTRA</sequence>
<keyword evidence="9" id="KW-0862">Zinc</keyword>
<dbReference type="PANTHER" id="PTHR12283">
    <property type="entry name" value="GLUTAMINYL-PEPTIDE CYCLOTRANSFERASE"/>
    <property type="match status" value="1"/>
</dbReference>
<evidence type="ECO:0000256" key="9">
    <source>
        <dbReference type="ARBA" id="ARBA00022833"/>
    </source>
</evidence>
<dbReference type="KEGG" id="sre:PTSG_03354"/>
<protein>
    <recommendedName>
        <fullName evidence="5">Glutaminyl-peptide cyclotransferase</fullName>
        <ecNumber evidence="4">2.3.2.5</ecNumber>
    </recommendedName>
</protein>
<keyword evidence="16" id="KW-1185">Reference proteome</keyword>